<name>A0A9P6QTB1_9FUNG</name>
<evidence type="ECO:0000313" key="1">
    <source>
        <dbReference type="EMBL" id="KAG0295787.1"/>
    </source>
</evidence>
<accession>A0A9P6QTB1</accession>
<gene>
    <name evidence="1" type="ORF">BGZ97_004730</name>
</gene>
<organism evidence="1 2">
    <name type="scientific">Linnemannia gamsii</name>
    <dbReference type="NCBI Taxonomy" id="64522"/>
    <lineage>
        <taxon>Eukaryota</taxon>
        <taxon>Fungi</taxon>
        <taxon>Fungi incertae sedis</taxon>
        <taxon>Mucoromycota</taxon>
        <taxon>Mortierellomycotina</taxon>
        <taxon>Mortierellomycetes</taxon>
        <taxon>Mortierellales</taxon>
        <taxon>Mortierellaceae</taxon>
        <taxon>Linnemannia</taxon>
    </lineage>
</organism>
<dbReference type="InterPro" id="IPR032675">
    <property type="entry name" value="LRR_dom_sf"/>
</dbReference>
<comment type="caution">
    <text evidence="1">The sequence shown here is derived from an EMBL/GenBank/DDBJ whole genome shotgun (WGS) entry which is preliminary data.</text>
</comment>
<keyword evidence="2" id="KW-1185">Reference proteome</keyword>
<dbReference type="Gene3D" id="3.80.10.10">
    <property type="entry name" value="Ribonuclease Inhibitor"/>
    <property type="match status" value="1"/>
</dbReference>
<sequence length="630" mass="71475">MSSASTRFFNIVELTDMVTAYLNRPNTVALAQTSRRLLELCEPVLYTNLRLDYNPKRIKLFDSSHATLALARNIHYVRDLSISVIDLAMLADCMLAYLDSTSDDNLEPRLDSPSYHCSNTTTASSSSLSHAIPVPPMSNLERLETTLATASYAPTCFYYLETGNNPKTTLLQYCRLLDFSPHLTYLKAEWIPIATANGLRILAESLSSLSCLETLILDDVVANDDNWSCIGRTLFHSCGSSLRTFAVKMDHPFSQSRHLKPSSGRWSIVKLGLQEIERASPALREAMQDLTMWATGDSTASEHELLSILQRCPNLKRLALPGTQYQTNHNTISQFLVNHCPKVTSLAFLDFQYCGNTVHLLTPFWVMSSMPIQRIEEFKWTRSSEHLTPGRASVFFRNHAEVLRQIIIVDCSQVHSGAIQVLLTQCPMLEHLQVGIEGGKEYRSSIILLSDAIAIPWVCTKLQVLDLAIVAPEMPALGPDQEPCYARLVSQTYTNGEVELYAKYKKLYQQIGLLTSLTHLALRVIVVEVSRTYWGYYYYDSTKPFPAMLNLPSNDTYDRLGYLDLWRGLTQLKELRGSVNTNDKETQMTMGWEEARWMAKHWPELKVVAFARSVDELREPFLWLQKERDL</sequence>
<protein>
    <submittedName>
        <fullName evidence="1">Uncharacterized protein</fullName>
    </submittedName>
</protein>
<reference evidence="1" key="1">
    <citation type="journal article" date="2020" name="Fungal Divers.">
        <title>Resolving the Mortierellaceae phylogeny through synthesis of multi-gene phylogenetics and phylogenomics.</title>
        <authorList>
            <person name="Vandepol N."/>
            <person name="Liber J."/>
            <person name="Desiro A."/>
            <person name="Na H."/>
            <person name="Kennedy M."/>
            <person name="Barry K."/>
            <person name="Grigoriev I.V."/>
            <person name="Miller A.N."/>
            <person name="O'Donnell K."/>
            <person name="Stajich J.E."/>
            <person name="Bonito G."/>
        </authorList>
    </citation>
    <scope>NUCLEOTIDE SEQUENCE</scope>
    <source>
        <strain evidence="1">NVP60</strain>
    </source>
</reference>
<feature type="non-terminal residue" evidence="1">
    <location>
        <position position="630"/>
    </location>
</feature>
<dbReference type="Proteomes" id="UP000823405">
    <property type="component" value="Unassembled WGS sequence"/>
</dbReference>
<dbReference type="OrthoDB" id="2362952at2759"/>
<evidence type="ECO:0000313" key="2">
    <source>
        <dbReference type="Proteomes" id="UP000823405"/>
    </source>
</evidence>
<proteinExistence type="predicted"/>
<dbReference type="AlphaFoldDB" id="A0A9P6QTB1"/>
<dbReference type="SUPFAM" id="SSF52047">
    <property type="entry name" value="RNI-like"/>
    <property type="match status" value="1"/>
</dbReference>
<dbReference type="EMBL" id="JAAAIN010002202">
    <property type="protein sequence ID" value="KAG0295787.1"/>
    <property type="molecule type" value="Genomic_DNA"/>
</dbReference>